<sequence length="128" mass="13497">MVEDIASPHRVRRMPEVGGHRGGRGGGRVGGRAPSPQPQGGASSSRTHQEGPTQESEIFSDDTVYRPSFDGSQGQIQVDLNDPASAPSQLFMAYAGTPPSAYMLDPYVSVLDPTPTPAPQDPPQLGEV</sequence>
<feature type="region of interest" description="Disordered" evidence="1">
    <location>
        <begin position="1"/>
        <end position="82"/>
    </location>
</feature>
<evidence type="ECO:0000313" key="2">
    <source>
        <dbReference type="EMBL" id="MED6199469.1"/>
    </source>
</evidence>
<evidence type="ECO:0000313" key="3">
    <source>
        <dbReference type="Proteomes" id="UP001341840"/>
    </source>
</evidence>
<keyword evidence="3" id="KW-1185">Reference proteome</keyword>
<gene>
    <name evidence="2" type="ORF">PIB30_076205</name>
</gene>
<proteinExistence type="predicted"/>
<protein>
    <submittedName>
        <fullName evidence="2">Uncharacterized protein</fullName>
    </submittedName>
</protein>
<organism evidence="2 3">
    <name type="scientific">Stylosanthes scabra</name>
    <dbReference type="NCBI Taxonomy" id="79078"/>
    <lineage>
        <taxon>Eukaryota</taxon>
        <taxon>Viridiplantae</taxon>
        <taxon>Streptophyta</taxon>
        <taxon>Embryophyta</taxon>
        <taxon>Tracheophyta</taxon>
        <taxon>Spermatophyta</taxon>
        <taxon>Magnoliopsida</taxon>
        <taxon>eudicotyledons</taxon>
        <taxon>Gunneridae</taxon>
        <taxon>Pentapetalae</taxon>
        <taxon>rosids</taxon>
        <taxon>fabids</taxon>
        <taxon>Fabales</taxon>
        <taxon>Fabaceae</taxon>
        <taxon>Papilionoideae</taxon>
        <taxon>50 kb inversion clade</taxon>
        <taxon>dalbergioids sensu lato</taxon>
        <taxon>Dalbergieae</taxon>
        <taxon>Pterocarpus clade</taxon>
        <taxon>Stylosanthes</taxon>
    </lineage>
</organism>
<feature type="compositionally biased region" description="Low complexity" evidence="1">
    <location>
        <begin position="31"/>
        <end position="45"/>
    </location>
</feature>
<dbReference type="EMBL" id="JASCZI010212441">
    <property type="protein sequence ID" value="MED6199469.1"/>
    <property type="molecule type" value="Genomic_DNA"/>
</dbReference>
<accession>A0ABU6XPV8</accession>
<comment type="caution">
    <text evidence="2">The sequence shown here is derived from an EMBL/GenBank/DDBJ whole genome shotgun (WGS) entry which is preliminary data.</text>
</comment>
<evidence type="ECO:0000256" key="1">
    <source>
        <dbReference type="SAM" id="MobiDB-lite"/>
    </source>
</evidence>
<dbReference type="Proteomes" id="UP001341840">
    <property type="component" value="Unassembled WGS sequence"/>
</dbReference>
<reference evidence="2 3" key="1">
    <citation type="journal article" date="2023" name="Plants (Basel)">
        <title>Bridging the Gap: Combining Genomics and Transcriptomics Approaches to Understand Stylosanthes scabra, an Orphan Legume from the Brazilian Caatinga.</title>
        <authorList>
            <person name="Ferreira-Neto J.R.C."/>
            <person name="da Silva M.D."/>
            <person name="Binneck E."/>
            <person name="de Melo N.F."/>
            <person name="da Silva R.H."/>
            <person name="de Melo A.L.T.M."/>
            <person name="Pandolfi V."/>
            <person name="Bustamante F.O."/>
            <person name="Brasileiro-Vidal A.C."/>
            <person name="Benko-Iseppon A.M."/>
        </authorList>
    </citation>
    <scope>NUCLEOTIDE SEQUENCE [LARGE SCALE GENOMIC DNA]</scope>
    <source>
        <tissue evidence="2">Leaves</tissue>
    </source>
</reference>
<name>A0ABU6XPV8_9FABA</name>